<feature type="chain" id="PRO_5018139597" evidence="2">
    <location>
        <begin position="24"/>
        <end position="155"/>
    </location>
</feature>
<feature type="transmembrane region" description="Helical" evidence="1">
    <location>
        <begin position="84"/>
        <end position="105"/>
    </location>
</feature>
<reference evidence="3 4" key="1">
    <citation type="submission" date="2018-10" db="EMBL/GenBank/DDBJ databases">
        <title>Complete genome sequence of Malassezia restricta CBS 7877.</title>
        <authorList>
            <person name="Morand S.C."/>
            <person name="Bertignac M."/>
            <person name="Iltis A."/>
            <person name="Kolder I."/>
            <person name="Pirovano W."/>
            <person name="Jourdain R."/>
            <person name="Clavaud C."/>
        </authorList>
    </citation>
    <scope>NUCLEOTIDE SEQUENCE [LARGE SCALE GENOMIC DNA]</scope>
    <source>
        <strain evidence="3 4">CBS 7877</strain>
    </source>
</reference>
<evidence type="ECO:0000256" key="1">
    <source>
        <dbReference type="SAM" id="Phobius"/>
    </source>
</evidence>
<evidence type="ECO:0000313" key="4">
    <source>
        <dbReference type="Proteomes" id="UP000269793"/>
    </source>
</evidence>
<sequence>MPRVPLCLPIVLCLAQGMLCVVAAHTDHAPTFRIRSIPPWHVSPSEARVLPPPVSDVSDARPRGYLAAAVWHCVATSGAIVRFVWAPIVCLWEAFVTVVFLWPYRALATHARTVYELYVVLGVGVCLGIAVGLVGTGWLYMEHVLYRARVRRASG</sequence>
<evidence type="ECO:0000313" key="3">
    <source>
        <dbReference type="EMBL" id="AYO42809.1"/>
    </source>
</evidence>
<dbReference type="AlphaFoldDB" id="A0A3G2S663"/>
<accession>A0A3G2S663</accession>
<keyword evidence="1" id="KW-0472">Membrane</keyword>
<dbReference type="EMBL" id="CP033150">
    <property type="protein sequence ID" value="AYO42809.1"/>
    <property type="molecule type" value="Genomic_DNA"/>
</dbReference>
<organism evidence="3 4">
    <name type="scientific">Malassezia restricta (strain ATCC 96810 / NBRC 103918 / CBS 7877)</name>
    <name type="common">Seborrheic dermatitis infection agent</name>
    <dbReference type="NCBI Taxonomy" id="425264"/>
    <lineage>
        <taxon>Eukaryota</taxon>
        <taxon>Fungi</taxon>
        <taxon>Dikarya</taxon>
        <taxon>Basidiomycota</taxon>
        <taxon>Ustilaginomycotina</taxon>
        <taxon>Malasseziomycetes</taxon>
        <taxon>Malasseziales</taxon>
        <taxon>Malasseziaceae</taxon>
        <taxon>Malassezia</taxon>
    </lineage>
</organism>
<name>A0A3G2S663_MALR7</name>
<feature type="transmembrane region" description="Helical" evidence="1">
    <location>
        <begin position="117"/>
        <end position="141"/>
    </location>
</feature>
<protein>
    <submittedName>
        <fullName evidence="3">Uncharacterized protein</fullName>
    </submittedName>
</protein>
<dbReference type="VEuPathDB" id="FungiDB:DNF11_1859"/>
<proteinExistence type="predicted"/>
<evidence type="ECO:0000256" key="2">
    <source>
        <dbReference type="SAM" id="SignalP"/>
    </source>
</evidence>
<gene>
    <name evidence="3" type="ORF">DNF11_1859</name>
</gene>
<keyword evidence="1" id="KW-1133">Transmembrane helix</keyword>
<dbReference type="OrthoDB" id="10308497at2759"/>
<dbReference type="Proteomes" id="UP000269793">
    <property type="component" value="Chromosome III"/>
</dbReference>
<keyword evidence="2" id="KW-0732">Signal</keyword>
<feature type="signal peptide" evidence="2">
    <location>
        <begin position="1"/>
        <end position="23"/>
    </location>
</feature>
<keyword evidence="1" id="KW-0812">Transmembrane</keyword>
<keyword evidence="4" id="KW-1185">Reference proteome</keyword>